<dbReference type="InterPro" id="IPR037171">
    <property type="entry name" value="NagB/RpiA_transferase-like"/>
</dbReference>
<dbReference type="PANTHER" id="PTHR23407:SF11">
    <property type="entry name" value="CHROMOSOME UNDETERMINED SCAFFOLD_24, WHOLE GENOME SHOTGUN SEQUENCE"/>
    <property type="match status" value="1"/>
</dbReference>
<feature type="binding site" evidence="1">
    <location>
        <position position="72"/>
    </location>
    <ligand>
        <name>substrate</name>
    </ligand>
</feature>
<name>A0A6I4TUB4_9SPHN</name>
<protein>
    <recommendedName>
        <fullName evidence="2">5-formyltetrahydrofolate cyclo-ligase</fullName>
        <ecNumber evidence="2">6.3.3.2</ecNumber>
    </recommendedName>
</protein>
<dbReference type="SUPFAM" id="SSF100950">
    <property type="entry name" value="NagB/RpiA/CoA transferase-like"/>
    <property type="match status" value="1"/>
</dbReference>
<reference evidence="3 4" key="1">
    <citation type="submission" date="2019-12" db="EMBL/GenBank/DDBJ databases">
        <title>Genomic-based taxomic classification of the family Erythrobacteraceae.</title>
        <authorList>
            <person name="Xu L."/>
        </authorList>
    </citation>
    <scope>NUCLEOTIDE SEQUENCE [LARGE SCALE GENOMIC DNA]</scope>
    <source>
        <strain evidence="3 4">S36</strain>
    </source>
</reference>
<keyword evidence="1 2" id="KW-0067">ATP-binding</keyword>
<dbReference type="EMBL" id="WTYJ01000002">
    <property type="protein sequence ID" value="MXO99795.1"/>
    <property type="molecule type" value="Genomic_DNA"/>
</dbReference>
<evidence type="ECO:0000313" key="4">
    <source>
        <dbReference type="Proteomes" id="UP000469430"/>
    </source>
</evidence>
<comment type="similarity">
    <text evidence="2">Belongs to the 5-formyltetrahydrofolate cyclo-ligase family.</text>
</comment>
<dbReference type="GO" id="GO:0046872">
    <property type="term" value="F:metal ion binding"/>
    <property type="evidence" value="ECO:0007669"/>
    <property type="project" value="UniProtKB-KW"/>
</dbReference>
<dbReference type="InterPro" id="IPR002698">
    <property type="entry name" value="FTHF_cligase"/>
</dbReference>
<organism evidence="3 4">
    <name type="scientific">Croceibacterium xixiisoli</name>
    <dbReference type="NCBI Taxonomy" id="1476466"/>
    <lineage>
        <taxon>Bacteria</taxon>
        <taxon>Pseudomonadati</taxon>
        <taxon>Pseudomonadota</taxon>
        <taxon>Alphaproteobacteria</taxon>
        <taxon>Sphingomonadales</taxon>
        <taxon>Erythrobacteraceae</taxon>
        <taxon>Croceibacterium</taxon>
    </lineage>
</organism>
<evidence type="ECO:0000256" key="1">
    <source>
        <dbReference type="PIRSR" id="PIRSR006806-1"/>
    </source>
</evidence>
<dbReference type="PANTHER" id="PTHR23407">
    <property type="entry name" value="ATPASE INHIBITOR/5-FORMYLTETRAHYDROFOLATE CYCLO-LIGASE"/>
    <property type="match status" value="1"/>
</dbReference>
<dbReference type="Gene3D" id="3.40.50.10420">
    <property type="entry name" value="NagB/RpiA/CoA transferase-like"/>
    <property type="match status" value="1"/>
</dbReference>
<comment type="caution">
    <text evidence="3">The sequence shown here is derived from an EMBL/GenBank/DDBJ whole genome shotgun (WGS) entry which is preliminary data.</text>
</comment>
<feature type="binding site" evidence="1">
    <location>
        <begin position="19"/>
        <end position="23"/>
    </location>
    <ligand>
        <name>ATP</name>
        <dbReference type="ChEBI" id="CHEBI:30616"/>
    </ligand>
</feature>
<keyword evidence="3" id="KW-0436">Ligase</keyword>
<keyword evidence="1 2" id="KW-0547">Nucleotide-binding</keyword>
<keyword evidence="4" id="KW-1185">Reference proteome</keyword>
<keyword evidence="2" id="KW-0460">Magnesium</keyword>
<dbReference type="NCBIfam" id="TIGR02727">
    <property type="entry name" value="MTHFS_bact"/>
    <property type="match status" value="1"/>
</dbReference>
<accession>A0A6I4TUB4</accession>
<dbReference type="GO" id="GO:0009396">
    <property type="term" value="P:folic acid-containing compound biosynthetic process"/>
    <property type="evidence" value="ECO:0007669"/>
    <property type="project" value="TreeGrafter"/>
</dbReference>
<comment type="catalytic activity">
    <reaction evidence="2">
        <text>(6S)-5-formyl-5,6,7,8-tetrahydrofolate + ATP = (6R)-5,10-methenyltetrahydrofolate + ADP + phosphate</text>
        <dbReference type="Rhea" id="RHEA:10488"/>
        <dbReference type="ChEBI" id="CHEBI:30616"/>
        <dbReference type="ChEBI" id="CHEBI:43474"/>
        <dbReference type="ChEBI" id="CHEBI:57455"/>
        <dbReference type="ChEBI" id="CHEBI:57457"/>
        <dbReference type="ChEBI" id="CHEBI:456216"/>
        <dbReference type="EC" id="6.3.3.2"/>
    </reaction>
</comment>
<dbReference type="Proteomes" id="UP000469430">
    <property type="component" value="Unassembled WGS sequence"/>
</dbReference>
<evidence type="ECO:0000313" key="3">
    <source>
        <dbReference type="EMBL" id="MXO99795.1"/>
    </source>
</evidence>
<dbReference type="PIRSF" id="PIRSF006806">
    <property type="entry name" value="FTHF_cligase"/>
    <property type="match status" value="1"/>
</dbReference>
<dbReference type="OrthoDB" id="9801938at2"/>
<proteinExistence type="inferred from homology"/>
<dbReference type="GO" id="GO:0035999">
    <property type="term" value="P:tetrahydrofolate interconversion"/>
    <property type="evidence" value="ECO:0007669"/>
    <property type="project" value="TreeGrafter"/>
</dbReference>
<comment type="cofactor">
    <cofactor evidence="2">
        <name>Mg(2+)</name>
        <dbReference type="ChEBI" id="CHEBI:18420"/>
    </cofactor>
</comment>
<keyword evidence="2" id="KW-0479">Metal-binding</keyword>
<dbReference type="InterPro" id="IPR024185">
    <property type="entry name" value="FTHF_cligase-like_sf"/>
</dbReference>
<dbReference type="EC" id="6.3.3.2" evidence="2"/>
<evidence type="ECO:0000256" key="2">
    <source>
        <dbReference type="RuleBase" id="RU361279"/>
    </source>
</evidence>
<dbReference type="GO" id="GO:0005524">
    <property type="term" value="F:ATP binding"/>
    <property type="evidence" value="ECO:0007669"/>
    <property type="project" value="UniProtKB-KW"/>
</dbReference>
<sequence length="205" mass="22711">MLSGNRRRTEVSEDIAARKAALRTELRRKRRDHAASLPPEVSALVFNRPPGVVLDMVPENASIGFYRADPGEAPAGSYMKFFFERGHRLALPRVTKISEPMVFHHHADPFDEGDLVDGPLGLRQPRADAPIIEPDVLFMPLLGFDRTGQRLGQGGGFYDIWLAAHPSTIAIGMAWDVQEVEDLPLESHDMPLAAIITPTRLLGPF</sequence>
<dbReference type="AlphaFoldDB" id="A0A6I4TUB4"/>
<dbReference type="Pfam" id="PF01812">
    <property type="entry name" value="5-FTHF_cyc-lig"/>
    <property type="match status" value="1"/>
</dbReference>
<gene>
    <name evidence="3" type="ORF">GRI97_12440</name>
</gene>
<feature type="binding site" evidence="1">
    <location>
        <begin position="150"/>
        <end position="158"/>
    </location>
    <ligand>
        <name>ATP</name>
        <dbReference type="ChEBI" id="CHEBI:30616"/>
    </ligand>
</feature>
<dbReference type="GO" id="GO:0030272">
    <property type="term" value="F:5-formyltetrahydrofolate cyclo-ligase activity"/>
    <property type="evidence" value="ECO:0007669"/>
    <property type="project" value="UniProtKB-EC"/>
</dbReference>